<gene>
    <name evidence="1" type="ORF">A5866_001899</name>
</gene>
<reference evidence="1 2" key="2">
    <citation type="submission" date="2024-03" db="EMBL/GenBank/DDBJ databases">
        <title>The Genome Sequence of Enterococcus sp. DIV0727d.</title>
        <authorList>
            <consortium name="The Broad Institute Genomics Platform"/>
            <consortium name="The Broad Institute Microbial Omics Core"/>
            <consortium name="The Broad Institute Genomic Center for Infectious Diseases"/>
            <person name="Earl A."/>
            <person name="Manson A."/>
            <person name="Gilmore M."/>
            <person name="Schwartman J."/>
            <person name="Shea T."/>
            <person name="Abouelleil A."/>
            <person name="Cao P."/>
            <person name="Chapman S."/>
            <person name="Cusick C."/>
            <person name="Young S."/>
            <person name="Neafsey D."/>
            <person name="Nusbaum C."/>
            <person name="Birren B."/>
        </authorList>
    </citation>
    <scope>NUCLEOTIDE SEQUENCE [LARGE SCALE GENOMIC DNA]</scope>
    <source>
        <strain evidence="1 2">12C11_DIV0727</strain>
    </source>
</reference>
<dbReference type="RefSeq" id="WP_086443696.1">
    <property type="nucleotide sequence ID" value="NZ_CP147248.1"/>
</dbReference>
<name>A0ABZ2T614_9ENTE</name>
<sequence>MLNLENILIPEIAKRLKDLRVTEYRKIPPELISHGQKSRILNIEKARLPKSGNFISDTLLDDYARYFTIPKAELIFGTSEETEKYLLLFFFEIFSTLTPDRFMNQLGLPRRIESLPMPLHAAIKNVTYAFADFGRWYELKQAYETADEKETIDFLSMYKIIWRLCKKKITRSFEEKLIPDVFNDKFYFNRINEKVMNWLLSDITTIIFPEMVEKLKSDSIFKMGYIVKGLIDEALVQKFSPCYLKNIPLEEFLPPIKSFHVHLEEEDRTEENMKKLAEETFRFLHASKERLSIEDLEALDKETFFEGVRGVTDESSPFVNDTRIVDAEEFIDYVMSTPTFFDKLHELNRRDRKIPGVLTVNSHASTLLQVKVNEVFEIIIDDLVRYQNIFINCIKWEELEDFAK</sequence>
<organism evidence="1 2">
    <name type="scientific">Candidatus Enterococcus lemimoniae</name>
    <dbReference type="NCBI Taxonomy" id="1834167"/>
    <lineage>
        <taxon>Bacteria</taxon>
        <taxon>Bacillati</taxon>
        <taxon>Bacillota</taxon>
        <taxon>Bacilli</taxon>
        <taxon>Lactobacillales</taxon>
        <taxon>Enterococcaceae</taxon>
        <taxon>Enterococcus</taxon>
    </lineage>
</organism>
<protein>
    <submittedName>
        <fullName evidence="1">Uncharacterized protein</fullName>
    </submittedName>
</protein>
<dbReference type="Proteomes" id="UP000195080">
    <property type="component" value="Chromosome"/>
</dbReference>
<dbReference type="EMBL" id="CP147248">
    <property type="protein sequence ID" value="WYJ86815.1"/>
    <property type="molecule type" value="Genomic_DNA"/>
</dbReference>
<keyword evidence="2" id="KW-1185">Reference proteome</keyword>
<accession>A0ABZ2T614</accession>
<proteinExistence type="predicted"/>
<reference evidence="2" key="1">
    <citation type="submission" date="2017-05" db="EMBL/GenBank/DDBJ databases">
        <title>The Genome Sequence of EEnterococcus faecalis 9F2_4866.</title>
        <authorList>
            <consortium name="The Broad Institute Genomics Platform"/>
            <consortium name="The Broad Institute Genomic Center for Infectious Diseases"/>
            <person name="Earl A."/>
            <person name="Manson A."/>
            <person name="Schwartman J."/>
            <person name="Gilmore M."/>
            <person name="Abouelleil A."/>
            <person name="Cao P."/>
            <person name="Chapman S."/>
            <person name="Cusick C."/>
            <person name="Shea T."/>
            <person name="Young S."/>
            <person name="Neafsey D."/>
            <person name="Nusbaum C."/>
            <person name="Birren B."/>
        </authorList>
    </citation>
    <scope>NUCLEOTIDE SEQUENCE [LARGE SCALE GENOMIC DNA]</scope>
    <source>
        <strain evidence="2">12C11_DIV0727</strain>
    </source>
</reference>
<evidence type="ECO:0000313" key="1">
    <source>
        <dbReference type="EMBL" id="WYJ86815.1"/>
    </source>
</evidence>
<evidence type="ECO:0000313" key="2">
    <source>
        <dbReference type="Proteomes" id="UP000195080"/>
    </source>
</evidence>